<evidence type="ECO:0000313" key="2">
    <source>
        <dbReference type="EMBL" id="QNR85847.1"/>
    </source>
</evidence>
<organism evidence="2 3">
    <name type="scientific">Pedobacter riviphilus</name>
    <dbReference type="NCBI Taxonomy" id="2766984"/>
    <lineage>
        <taxon>Bacteria</taxon>
        <taxon>Pseudomonadati</taxon>
        <taxon>Bacteroidota</taxon>
        <taxon>Sphingobacteriia</taxon>
        <taxon>Sphingobacteriales</taxon>
        <taxon>Sphingobacteriaceae</taxon>
        <taxon>Pedobacter</taxon>
    </lineage>
</organism>
<proteinExistence type="predicted"/>
<feature type="region of interest" description="Disordered" evidence="1">
    <location>
        <begin position="12"/>
        <end position="31"/>
    </location>
</feature>
<feature type="compositionally biased region" description="Polar residues" evidence="1">
    <location>
        <begin position="12"/>
        <end position="24"/>
    </location>
</feature>
<protein>
    <submittedName>
        <fullName evidence="2">Uncharacterized protein</fullName>
    </submittedName>
</protein>
<gene>
    <name evidence="2" type="ORF">H9N25_05155</name>
</gene>
<reference evidence="2 3" key="1">
    <citation type="submission" date="2020-09" db="EMBL/GenBank/DDBJ databases">
        <title>Pedobacter sp. SW-16 isolated from soil near Yeocheon.</title>
        <authorList>
            <person name="Im H.S."/>
            <person name="Joung Y."/>
            <person name="Lee S.-S."/>
        </authorList>
    </citation>
    <scope>NUCLEOTIDE SEQUENCE [LARGE SCALE GENOMIC DNA]</scope>
    <source>
        <strain evidence="2 3">SW-16</strain>
    </source>
</reference>
<dbReference type="Proteomes" id="UP000516439">
    <property type="component" value="Chromosome"/>
</dbReference>
<sequence length="55" mass="6143">MRRGLEFLQQSLFNKPGSNGSDPSSELADNGSAVTGELLNDRFQKKQKNQLLLTY</sequence>
<keyword evidence="3" id="KW-1185">Reference proteome</keyword>
<name>A0ABX6TKL8_9SPHI</name>
<evidence type="ECO:0000256" key="1">
    <source>
        <dbReference type="SAM" id="MobiDB-lite"/>
    </source>
</evidence>
<evidence type="ECO:0000313" key="3">
    <source>
        <dbReference type="Proteomes" id="UP000516439"/>
    </source>
</evidence>
<dbReference type="EMBL" id="CP061171">
    <property type="protein sequence ID" value="QNR85847.1"/>
    <property type="molecule type" value="Genomic_DNA"/>
</dbReference>
<accession>A0ABX6TKL8</accession>